<sequence>MKSFKYIFLFLAIALGMASCEKHEIEYKSTPIGEGMAEVQLHYFVPVTAVAGNNIYKVELGGQEYVNNGAAVISAYNATPSGSVGRFYSVKAGETNIKLYKGSKLDLVYDKATTLGVGKQNVFVYDFDKEPIVFDNGYPYETNTTMDTDSTCWVKFYHFMYEKEGEYCPLKLQYQYQYTISKEVKSEWINIGEPIGFGETTGWQPIKIKKSIFNSEGYARIDYKIKVQDANGKYTEDLQLWNSNSKYVSYADYWNGYIGRRYHHILKGMRSAKPLASVSQFIAL</sequence>
<reference evidence="1 2" key="1">
    <citation type="submission" date="2019-03" db="EMBL/GenBank/DDBJ databases">
        <title>Genomic Encyclopedia of Type Strains, Phase IV (KMG-IV): sequencing the most valuable type-strain genomes for metagenomic binning, comparative biology and taxonomic classification.</title>
        <authorList>
            <person name="Goeker M."/>
        </authorList>
    </citation>
    <scope>NUCLEOTIDE SEQUENCE [LARGE SCALE GENOMIC DNA]</scope>
    <source>
        <strain evidence="1 2">DSM 23917</strain>
    </source>
</reference>
<dbReference type="GeneID" id="94547273"/>
<name>A0A2R3MNY8_9BACE</name>
<evidence type="ECO:0000313" key="2">
    <source>
        <dbReference type="Proteomes" id="UP000295600"/>
    </source>
</evidence>
<dbReference type="KEGG" id="bhf:C3V43_02215"/>
<proteinExistence type="predicted"/>
<organism evidence="1 2">
    <name type="scientific">Prevotella heparinolytica</name>
    <dbReference type="NCBI Taxonomy" id="28113"/>
    <lineage>
        <taxon>Bacteria</taxon>
        <taxon>Pseudomonadati</taxon>
        <taxon>Bacteroidota</taxon>
        <taxon>Bacteroidia</taxon>
        <taxon>Bacteroidales</taxon>
        <taxon>Bacteroidaceae</taxon>
        <taxon>Bacteroides</taxon>
    </lineage>
</organism>
<dbReference type="EMBL" id="SLXB01000019">
    <property type="protein sequence ID" value="TCO89773.1"/>
    <property type="molecule type" value="Genomic_DNA"/>
</dbReference>
<comment type="caution">
    <text evidence="1">The sequence shown here is derived from an EMBL/GenBank/DDBJ whole genome shotgun (WGS) entry which is preliminary data.</text>
</comment>
<evidence type="ECO:0000313" key="1">
    <source>
        <dbReference type="EMBL" id="TCO89773.1"/>
    </source>
</evidence>
<dbReference type="PROSITE" id="PS51257">
    <property type="entry name" value="PROKAR_LIPOPROTEIN"/>
    <property type="match status" value="1"/>
</dbReference>
<dbReference type="Proteomes" id="UP000295600">
    <property type="component" value="Unassembled WGS sequence"/>
</dbReference>
<accession>A0A2R3MNY8</accession>
<protein>
    <submittedName>
        <fullName evidence="1">Uncharacterized protein</fullName>
    </submittedName>
</protein>
<gene>
    <name evidence="1" type="ORF">EV202_11958</name>
</gene>
<dbReference type="RefSeq" id="WP_106068417.1">
    <property type="nucleotide sequence ID" value="NZ_CAUSQV010000028.1"/>
</dbReference>
<dbReference type="AlphaFoldDB" id="A0A2R3MNY8"/>